<proteinExistence type="predicted"/>
<comment type="caution">
    <text evidence="2">The sequence shown here is derived from an EMBL/GenBank/DDBJ whole genome shotgun (WGS) entry which is preliminary data.</text>
</comment>
<sequence length="847" mass="92030">MPVVQPLPSKSTDTVNGVVCTDVLLVTIISRPSSWHRSSVRGAHISPRPSRIMKLTISGVIFSAAQIISPSFSRSSSSTTSTILPSRMSAMASSIRSSRIGTGAVVLVLLLLIAWSMRVGGVTFELFIKRFVSLENPDFIQKTDFDKDTFPGARKCPLMRFYGNNRPNYDNDKTLPFVLILRMWPIDARVKTRWPGLYSLLAFTALLLFTPPLLYAQNVCLNPGAAAKGAFDLQSSRICVGSPVVITNVPNSVTNVGYSYDYKGNGIPTNTTPNTTFTYTQPGSFTILQVGSGGGLATGTIFCRQVDVLPLDPVKFTVRSCSGRKVILDVKLDDKTDKYNVYTIRWGDGNTEQVLRSQIVNQPTHTYSNTGAANYTIQVIGGYNAPVSCSSPVSTTTVSLAPTAQQPTITKLTTVNEGTISIQYQANGSTNVQLYRKDGSGAYTATGQVGNNTGTFTVNSVDTKQEQCFQLAFEDGCGNVGARSEEVCSVVLNATASNKQNDLKWTPYGGNAANFRYYRLFRNGQPTGGLITNRTLSTFSDNNRIECGSQYCYYVEAYINSGRTVVTSMPTCVTGQNGETPGEFRSILVSIEDGAPRLVATLPTTGTTSSYAMLVSRADNPSGPFQPVTSVANRNVYEDKSANPSTQSYCYQVAYQNNCGLQSPPSKPVCTVHVGAGPSDAIGWTTSSPFAPGTVDSYTVEIIDSLNGTKREIPLGMNTQYQPDPNDPNLQTQRFRIIAVSNNGTTSYSNFYTFRREAKILTPTAFSPNGDGINDEFIPKGLFWDQFSMQVYNRWGEVVYSTTDQTKGWDGTVSGQPASAGQYMFRIEVRDLTGQKTVTTGAVLLLR</sequence>
<dbReference type="STRING" id="1185876.BN8_06577"/>
<dbReference type="InterPro" id="IPR013783">
    <property type="entry name" value="Ig-like_fold"/>
</dbReference>
<evidence type="ECO:0008006" key="4">
    <source>
        <dbReference type="Google" id="ProtNLM"/>
    </source>
</evidence>
<feature type="transmembrane region" description="Helical" evidence="1">
    <location>
        <begin position="100"/>
        <end position="120"/>
    </location>
</feature>
<keyword evidence="1" id="KW-0812">Transmembrane</keyword>
<dbReference type="InterPro" id="IPR026341">
    <property type="entry name" value="T9SS_type_B"/>
</dbReference>
<evidence type="ECO:0000313" key="3">
    <source>
        <dbReference type="Proteomes" id="UP000009309"/>
    </source>
</evidence>
<dbReference type="NCBIfam" id="TIGR04131">
    <property type="entry name" value="Bac_Flav_CTERM"/>
    <property type="match status" value="1"/>
</dbReference>
<dbReference type="Pfam" id="PF13585">
    <property type="entry name" value="CHU_C"/>
    <property type="match status" value="1"/>
</dbReference>
<feature type="transmembrane region" description="Helical" evidence="1">
    <location>
        <begin position="197"/>
        <end position="215"/>
    </location>
</feature>
<keyword evidence="3" id="KW-1185">Reference proteome</keyword>
<evidence type="ECO:0000256" key="1">
    <source>
        <dbReference type="SAM" id="Phobius"/>
    </source>
</evidence>
<dbReference type="EMBL" id="CAIT01000010">
    <property type="protein sequence ID" value="CCH57171.1"/>
    <property type="molecule type" value="Genomic_DNA"/>
</dbReference>
<keyword evidence="1" id="KW-0472">Membrane</keyword>
<dbReference type="Proteomes" id="UP000009309">
    <property type="component" value="Unassembled WGS sequence"/>
</dbReference>
<protein>
    <recommendedName>
        <fullName evidence="4">PKD domain-containing protein</fullName>
    </recommendedName>
</protein>
<gene>
    <name evidence="2" type="ORF">BN8_06577</name>
</gene>
<reference evidence="2 3" key="1">
    <citation type="journal article" date="2012" name="J. Bacteriol.">
        <title>Genome Sequence of the Filamentous Bacterium Fibrisoma limi BUZ 3T.</title>
        <authorList>
            <person name="Filippini M."/>
            <person name="Qi W."/>
            <person name="Jaenicke S."/>
            <person name="Goesmann A."/>
            <person name="Smits T.H."/>
            <person name="Bagheri H.C."/>
        </authorList>
    </citation>
    <scope>NUCLEOTIDE SEQUENCE [LARGE SCALE GENOMIC DNA]</scope>
    <source>
        <strain evidence="3">BUZ 3T</strain>
    </source>
</reference>
<accession>I2GTE2</accession>
<name>I2GTE2_9BACT</name>
<dbReference type="eggNOG" id="COG3291">
    <property type="taxonomic scope" value="Bacteria"/>
</dbReference>
<organism evidence="2 3">
    <name type="scientific">Fibrisoma limi BUZ 3</name>
    <dbReference type="NCBI Taxonomy" id="1185876"/>
    <lineage>
        <taxon>Bacteria</taxon>
        <taxon>Pseudomonadati</taxon>
        <taxon>Bacteroidota</taxon>
        <taxon>Cytophagia</taxon>
        <taxon>Cytophagales</taxon>
        <taxon>Spirosomataceae</taxon>
        <taxon>Fibrisoma</taxon>
    </lineage>
</organism>
<dbReference type="Gene3D" id="2.60.40.10">
    <property type="entry name" value="Immunoglobulins"/>
    <property type="match status" value="2"/>
</dbReference>
<evidence type="ECO:0000313" key="2">
    <source>
        <dbReference type="EMBL" id="CCH57171.1"/>
    </source>
</evidence>
<keyword evidence="1" id="KW-1133">Transmembrane helix</keyword>
<dbReference type="AlphaFoldDB" id="I2GTE2"/>